<comment type="caution">
    <text evidence="2">The sequence shown here is derived from an EMBL/GenBank/DDBJ whole genome shotgun (WGS) entry which is preliminary data.</text>
</comment>
<protein>
    <submittedName>
        <fullName evidence="2">Uncharacterized protein</fullName>
    </submittedName>
</protein>
<dbReference type="EMBL" id="LGST01000017">
    <property type="protein sequence ID" value="KNE00795.1"/>
    <property type="molecule type" value="Genomic_DNA"/>
</dbReference>
<evidence type="ECO:0000313" key="2">
    <source>
        <dbReference type="EMBL" id="KNE00795.1"/>
    </source>
</evidence>
<dbReference type="Proteomes" id="UP000037122">
    <property type="component" value="Unassembled WGS sequence"/>
</dbReference>
<reference evidence="3" key="1">
    <citation type="journal article" date="2015" name="BMC Genomics">
        <title>Draft genome of a commonly misdiagnosed multidrug resistant pathogen Candida auris.</title>
        <authorList>
            <person name="Chatterjee S."/>
            <person name="Alampalli S.V."/>
            <person name="Nageshan R.K."/>
            <person name="Chettiar S.T."/>
            <person name="Joshi S."/>
            <person name="Tatu U.S."/>
        </authorList>
    </citation>
    <scope>NUCLEOTIDE SEQUENCE [LARGE SCALE GENOMIC DNA]</scope>
    <source>
        <strain evidence="3">6684</strain>
    </source>
</reference>
<gene>
    <name evidence="2" type="ORF">QG37_02327</name>
</gene>
<feature type="region of interest" description="Disordered" evidence="1">
    <location>
        <begin position="17"/>
        <end position="36"/>
    </location>
</feature>
<name>A0A0L0P3I4_CANAR</name>
<evidence type="ECO:0000313" key="3">
    <source>
        <dbReference type="Proteomes" id="UP000037122"/>
    </source>
</evidence>
<sequence>MLQTALEVLPWQTKRAGHLKDEREVEREEGGGGGRA</sequence>
<dbReference type="AlphaFoldDB" id="A0A0L0P3I4"/>
<proteinExistence type="predicted"/>
<accession>A0A0L0P3I4</accession>
<organism evidence="2 3">
    <name type="scientific">Candidozyma auris</name>
    <name type="common">Yeast</name>
    <name type="synonym">Candida auris</name>
    <dbReference type="NCBI Taxonomy" id="498019"/>
    <lineage>
        <taxon>Eukaryota</taxon>
        <taxon>Fungi</taxon>
        <taxon>Dikarya</taxon>
        <taxon>Ascomycota</taxon>
        <taxon>Saccharomycotina</taxon>
        <taxon>Pichiomycetes</taxon>
        <taxon>Metschnikowiaceae</taxon>
        <taxon>Candidozyma</taxon>
    </lineage>
</organism>
<feature type="compositionally biased region" description="Basic and acidic residues" evidence="1">
    <location>
        <begin position="18"/>
        <end position="30"/>
    </location>
</feature>
<evidence type="ECO:0000256" key="1">
    <source>
        <dbReference type="SAM" id="MobiDB-lite"/>
    </source>
</evidence>